<evidence type="ECO:0000313" key="15">
    <source>
        <dbReference type="EMBL" id="AWW50016.1"/>
    </source>
</evidence>
<reference evidence="16" key="1">
    <citation type="submission" date="2018-06" db="EMBL/GenBank/DDBJ databases">
        <title>Description of a new Polynucleobacter species.</title>
        <authorList>
            <person name="Hahn M.W."/>
        </authorList>
    </citation>
    <scope>NUCLEOTIDE SEQUENCE [LARGE SCALE GENOMIC DNA]</scope>
    <source>
        <strain evidence="16">MG-25-Pas1-D2</strain>
    </source>
</reference>
<keyword evidence="6 12" id="KW-0812">Transmembrane</keyword>
<dbReference type="PANTHER" id="PTHR30540">
    <property type="entry name" value="OSMOTIC STRESS POTASSIUM TRANSPORTER"/>
    <property type="match status" value="1"/>
</dbReference>
<dbReference type="Proteomes" id="UP000248592">
    <property type="component" value="Chromosome"/>
</dbReference>
<keyword evidence="9 12" id="KW-1133">Transmembrane helix</keyword>
<evidence type="ECO:0000256" key="6">
    <source>
        <dbReference type="ARBA" id="ARBA00022692"/>
    </source>
</evidence>
<evidence type="ECO:0000256" key="2">
    <source>
        <dbReference type="ARBA" id="ARBA00007019"/>
    </source>
</evidence>
<sequence>MSVSNPEFSQSEILRPVEIEGASHQQKGSLAALALGAVGIVFGDIGTSPLYALKVCFDPVNGIPMTPDSIFGVISMIFWSFVMVVSLKYLLFVMRANNHGEGGILSLMALALRTADTKSKRYVVIMLTGVLGACLFYGDAVITPAISVLSAIEGTVVVSNDFIPYVLPITIAILLCLFLIEKKGTSVVGILFGPVMLIWFASLAVMGIYQIQDAPQIIAALNPIYAFRFMTQDAGIAFAVTGSIFLVLTGAEALYADMGHFGIRPIKLAWFGLVMPCLLINYFGQGAMLLVHPETITNPFFLMVPDAYTFALVILATIATVIASQACISGAYSMTSEAILLGFLPRMKILFTSAKEKGQIYVPFINWMLCFIVIGIVLAFKKSDNLASAYGVAVSTTMLLTTLLAAVVMKALWKWNAIWVTLIIGCFLIVDLGFFTANLTKLLDGGWFPVVIASICFLLMMTWYQGRQIVRKRVLDDGIRLDSFMNSLLQNPPHRVEGTAVFLTAHVDYLPVSFLHNLKHNHILHERVFFLKVSIWDVPYVDDDQRLTLKEIGPNIYVVRAVYGFKETPDSNQILDLLESQFDLKIDKMNTSFFLSRDTIIPTSLPGMAIWREVIFAWMYQNAGRQSDFFKIPANRVVELGAKVEI</sequence>
<feature type="transmembrane region" description="Helical" evidence="12">
    <location>
        <begin position="268"/>
        <end position="290"/>
    </location>
</feature>
<feature type="transmembrane region" description="Helical" evidence="12">
    <location>
        <begin position="122"/>
        <end position="142"/>
    </location>
</feature>
<keyword evidence="8 12" id="KW-0630">Potassium</keyword>
<feature type="transmembrane region" description="Helical" evidence="12">
    <location>
        <begin position="30"/>
        <end position="50"/>
    </location>
</feature>
<evidence type="ECO:0000259" key="14">
    <source>
        <dbReference type="Pfam" id="PF22776"/>
    </source>
</evidence>
<evidence type="ECO:0000256" key="3">
    <source>
        <dbReference type="ARBA" id="ARBA00022448"/>
    </source>
</evidence>
<dbReference type="GO" id="GO:0015079">
    <property type="term" value="F:potassium ion transmembrane transporter activity"/>
    <property type="evidence" value="ECO:0007669"/>
    <property type="project" value="UniProtKB-UniRule"/>
</dbReference>
<keyword evidence="10 12" id="KW-0406">Ion transport</keyword>
<protein>
    <recommendedName>
        <fullName evidence="12">Probable potassium transport system protein Kup</fullName>
    </recommendedName>
</protein>
<dbReference type="InterPro" id="IPR023051">
    <property type="entry name" value="Kup"/>
</dbReference>
<accession>A0A2Z4JTC1</accession>
<gene>
    <name evidence="15" type="primary">trkD</name>
    <name evidence="12" type="synonym">kup</name>
    <name evidence="15" type="ORF">Pas1_06250</name>
</gene>
<evidence type="ECO:0000256" key="12">
    <source>
        <dbReference type="HAMAP-Rule" id="MF_01522"/>
    </source>
</evidence>
<feature type="domain" description="K+ potassium transporter integral membrane" evidence="13">
    <location>
        <begin position="33"/>
        <end position="486"/>
    </location>
</feature>
<evidence type="ECO:0000256" key="1">
    <source>
        <dbReference type="ARBA" id="ARBA00004141"/>
    </source>
</evidence>
<dbReference type="InterPro" id="IPR053952">
    <property type="entry name" value="K_trans_C"/>
</dbReference>
<dbReference type="RefSeq" id="WP_112294792.1">
    <property type="nucleotide sequence ID" value="NZ_CBCSBS010000001.1"/>
</dbReference>
<comment type="similarity">
    <text evidence="2 12">Belongs to the HAK/KUP transporter (TC 2.A.72) family.</text>
</comment>
<dbReference type="Pfam" id="PF22776">
    <property type="entry name" value="K_trans_C"/>
    <property type="match status" value="1"/>
</dbReference>
<feature type="domain" description="K+ potassium transporter C-terminal" evidence="14">
    <location>
        <begin position="498"/>
        <end position="646"/>
    </location>
</feature>
<keyword evidence="4 12" id="KW-1003">Cell membrane</keyword>
<dbReference type="EMBL" id="CP030085">
    <property type="protein sequence ID" value="AWW50016.1"/>
    <property type="molecule type" value="Genomic_DNA"/>
</dbReference>
<dbReference type="Pfam" id="PF02705">
    <property type="entry name" value="K_trans"/>
    <property type="match status" value="1"/>
</dbReference>
<name>A0A2Z4JTC1_9BURK</name>
<feature type="transmembrane region" description="Helical" evidence="12">
    <location>
        <begin position="162"/>
        <end position="180"/>
    </location>
</feature>
<dbReference type="PANTHER" id="PTHR30540:SF79">
    <property type="entry name" value="LOW AFFINITY POTASSIUM TRANSPORT SYSTEM PROTEIN KUP"/>
    <property type="match status" value="1"/>
</dbReference>
<evidence type="ECO:0000256" key="10">
    <source>
        <dbReference type="ARBA" id="ARBA00023065"/>
    </source>
</evidence>
<evidence type="ECO:0000313" key="16">
    <source>
        <dbReference type="Proteomes" id="UP000248592"/>
    </source>
</evidence>
<evidence type="ECO:0000256" key="8">
    <source>
        <dbReference type="ARBA" id="ARBA00022958"/>
    </source>
</evidence>
<dbReference type="HAMAP" id="MF_01522">
    <property type="entry name" value="Kup"/>
    <property type="match status" value="1"/>
</dbReference>
<feature type="transmembrane region" description="Helical" evidence="12">
    <location>
        <begin position="187"/>
        <end position="209"/>
    </location>
</feature>
<dbReference type="GO" id="GO:0015293">
    <property type="term" value="F:symporter activity"/>
    <property type="evidence" value="ECO:0007669"/>
    <property type="project" value="UniProtKB-UniRule"/>
</dbReference>
<dbReference type="InterPro" id="IPR053951">
    <property type="entry name" value="K_trans_N"/>
</dbReference>
<comment type="function">
    <text evidence="12">Transport of potassium into the cell. Likely operates as a K(+):H(+) symporter.</text>
</comment>
<feature type="transmembrane region" description="Helical" evidence="12">
    <location>
        <begin position="310"/>
        <end position="340"/>
    </location>
</feature>
<feature type="transmembrane region" description="Helical" evidence="12">
    <location>
        <begin position="236"/>
        <end position="256"/>
    </location>
</feature>
<keyword evidence="7 12" id="KW-0769">Symport</keyword>
<organism evidence="15 16">
    <name type="scientific">Polynucleobacter paneuropaeus</name>
    <dbReference type="NCBI Taxonomy" id="2527775"/>
    <lineage>
        <taxon>Bacteria</taxon>
        <taxon>Pseudomonadati</taxon>
        <taxon>Pseudomonadota</taxon>
        <taxon>Betaproteobacteria</taxon>
        <taxon>Burkholderiales</taxon>
        <taxon>Burkholderiaceae</taxon>
        <taxon>Polynucleobacter</taxon>
    </lineage>
</organism>
<comment type="catalytic activity">
    <reaction evidence="12">
        <text>K(+)(in) + H(+)(in) = K(+)(out) + H(+)(out)</text>
        <dbReference type="Rhea" id="RHEA:28490"/>
        <dbReference type="ChEBI" id="CHEBI:15378"/>
        <dbReference type="ChEBI" id="CHEBI:29103"/>
    </reaction>
</comment>
<evidence type="ECO:0000256" key="7">
    <source>
        <dbReference type="ARBA" id="ARBA00022847"/>
    </source>
</evidence>
<feature type="transmembrane region" description="Helical" evidence="12">
    <location>
        <begin position="415"/>
        <end position="435"/>
    </location>
</feature>
<keyword evidence="5 12" id="KW-0633">Potassium transport</keyword>
<feature type="transmembrane region" description="Helical" evidence="12">
    <location>
        <begin position="447"/>
        <end position="464"/>
    </location>
</feature>
<keyword evidence="3 12" id="KW-0813">Transport</keyword>
<evidence type="ECO:0000259" key="13">
    <source>
        <dbReference type="Pfam" id="PF02705"/>
    </source>
</evidence>
<dbReference type="GO" id="GO:0005886">
    <property type="term" value="C:plasma membrane"/>
    <property type="evidence" value="ECO:0007669"/>
    <property type="project" value="UniProtKB-SubCell"/>
</dbReference>
<feature type="transmembrane region" description="Helical" evidence="12">
    <location>
        <begin position="70"/>
        <end position="91"/>
    </location>
</feature>
<evidence type="ECO:0000256" key="11">
    <source>
        <dbReference type="ARBA" id="ARBA00023136"/>
    </source>
</evidence>
<evidence type="ECO:0000256" key="4">
    <source>
        <dbReference type="ARBA" id="ARBA00022475"/>
    </source>
</evidence>
<dbReference type="InterPro" id="IPR003855">
    <property type="entry name" value="K+_transporter"/>
</dbReference>
<feature type="transmembrane region" description="Helical" evidence="12">
    <location>
        <begin position="360"/>
        <end position="380"/>
    </location>
</feature>
<evidence type="ECO:0000256" key="5">
    <source>
        <dbReference type="ARBA" id="ARBA00022538"/>
    </source>
</evidence>
<feature type="transmembrane region" description="Helical" evidence="12">
    <location>
        <begin position="386"/>
        <end position="408"/>
    </location>
</feature>
<keyword evidence="11 12" id="KW-0472">Membrane</keyword>
<comment type="subcellular location">
    <subcellularLocation>
        <location evidence="12">Cell membrane</location>
        <topology evidence="12">Multi-pass membrane protein</topology>
    </subcellularLocation>
    <subcellularLocation>
        <location evidence="1">Membrane</location>
        <topology evidence="1">Multi-pass membrane protein</topology>
    </subcellularLocation>
</comment>
<evidence type="ECO:0000256" key="9">
    <source>
        <dbReference type="ARBA" id="ARBA00022989"/>
    </source>
</evidence>
<proteinExistence type="inferred from homology"/>
<dbReference type="AlphaFoldDB" id="A0A2Z4JTC1"/>